<dbReference type="AlphaFoldDB" id="A0AAN8IMM0"/>
<evidence type="ECO:0000313" key="4">
    <source>
        <dbReference type="Proteomes" id="UP001316803"/>
    </source>
</evidence>
<evidence type="ECO:0000313" key="3">
    <source>
        <dbReference type="EMBL" id="KAK5953332.1"/>
    </source>
</evidence>
<keyword evidence="2" id="KW-1133">Transmembrane helix</keyword>
<dbReference type="EMBL" id="JAKLMC020000012">
    <property type="protein sequence ID" value="KAK5953332.1"/>
    <property type="molecule type" value="Genomic_DNA"/>
</dbReference>
<dbReference type="InterPro" id="IPR021840">
    <property type="entry name" value="DUF3433"/>
</dbReference>
<dbReference type="PANTHER" id="PTHR37544">
    <property type="entry name" value="SPRAY-RELATED"/>
    <property type="match status" value="1"/>
</dbReference>
<keyword evidence="2" id="KW-0472">Membrane</keyword>
<keyword evidence="4" id="KW-1185">Reference proteome</keyword>
<feature type="transmembrane region" description="Helical" evidence="2">
    <location>
        <begin position="150"/>
        <end position="176"/>
    </location>
</feature>
<feature type="transmembrane region" description="Helical" evidence="2">
    <location>
        <begin position="84"/>
        <end position="100"/>
    </location>
</feature>
<dbReference type="PANTHER" id="PTHR37544:SF1">
    <property type="entry name" value="PHOSPHORIBOSYLAMINOIMIDAZOLE-SUCCINOCARBOXAMIDE SYNTHASE"/>
    <property type="match status" value="1"/>
</dbReference>
<accession>A0AAN8IMM0</accession>
<evidence type="ECO:0000256" key="2">
    <source>
        <dbReference type="SAM" id="Phobius"/>
    </source>
</evidence>
<feature type="compositionally biased region" description="Basic and acidic residues" evidence="1">
    <location>
        <begin position="1200"/>
        <end position="1218"/>
    </location>
</feature>
<reference evidence="3 4" key="1">
    <citation type="submission" date="2022-12" db="EMBL/GenBank/DDBJ databases">
        <title>Genomic features and morphological characterization of a novel Knufia sp. strain isolated from spacecraft assembly facility.</title>
        <authorList>
            <person name="Teixeira M."/>
            <person name="Chander A.M."/>
            <person name="Stajich J.E."/>
            <person name="Venkateswaran K."/>
        </authorList>
    </citation>
    <scope>NUCLEOTIDE SEQUENCE [LARGE SCALE GENOMIC DNA]</scope>
    <source>
        <strain evidence="3 4">FJI-L2-BK-P2</strain>
    </source>
</reference>
<protein>
    <submittedName>
        <fullName evidence="3">Uncharacterized protein</fullName>
    </submittedName>
</protein>
<gene>
    <name evidence="3" type="ORF">OHC33_005900</name>
</gene>
<comment type="caution">
    <text evidence="3">The sequence shown here is derived from an EMBL/GenBank/DDBJ whole genome shotgun (WGS) entry which is preliminary data.</text>
</comment>
<feature type="transmembrane region" description="Helical" evidence="2">
    <location>
        <begin position="1103"/>
        <end position="1124"/>
    </location>
</feature>
<dbReference type="Proteomes" id="UP001316803">
    <property type="component" value="Unassembled WGS sequence"/>
</dbReference>
<feature type="region of interest" description="Disordered" evidence="1">
    <location>
        <begin position="1200"/>
        <end position="1233"/>
    </location>
</feature>
<feature type="transmembrane region" description="Helical" evidence="2">
    <location>
        <begin position="46"/>
        <end position="64"/>
    </location>
</feature>
<feature type="transmembrane region" description="Helical" evidence="2">
    <location>
        <begin position="647"/>
        <end position="668"/>
    </location>
</feature>
<feature type="transmembrane region" description="Helical" evidence="2">
    <location>
        <begin position="688"/>
        <end position="705"/>
    </location>
</feature>
<name>A0AAN8IMM0_9EURO</name>
<dbReference type="Pfam" id="PF11915">
    <property type="entry name" value="DUF3433"/>
    <property type="match status" value="2"/>
</dbReference>
<proteinExistence type="predicted"/>
<evidence type="ECO:0000256" key="1">
    <source>
        <dbReference type="SAM" id="MobiDB-lite"/>
    </source>
</evidence>
<sequence length="1233" mass="135407">MVFGKEPAVSYTALDPHEQPVSEGRQNSTITKVKHGWRPVWMRRSVLILFLICFAALLAALQVLDILSVRHDGLASTDMSYHYLWTYGPTAILTLYLALWNRVDYRVRQMAPWTVLHDQLPVPASRSIFLDYISPTVPEILWNSLMNGDFAVTASTLVVMLVTILIVVSTSLLSLVPRPVTLTGIPYQTTLRFVNNETNNLTDQSMLPGNIIDAIDTLNLSYPLGATSQHAYQPFELAATNLSSNLVQQAQVEVMSFDLDCEEAQLDYGFWSYSWMWSPCHMNTSISDGPSLNASMNATTSNCTIGVPSYYEYGSDGDVGNFAVFQYDQCDEGSAFDNRDVRMFFMFGQARQNGEVGPPPVESGCPDEAPTADIEILRSKQWTCRPSLSSLPGNITFNSTSLLKGGVPQISLDETAERRNFDNISFWDLTSQVIWISLAEFSEQPTLQIKGMPDMQGAEMRVLRSMGPENVEDLATTDLYLELSTAFYKQALSILTHLQLTEKDNTTITGTASLIHNRLVVRDIPLRAMQGLLGGTIILVLYLIIALPGHSVTPRDPTQLGGLSDILAQNPQLASSFARTGSIDLHTLQQAYALKHYRSLFIADTPSTDSAEGRFWFMFEQTSSPTHAQGPRASNQLKWWRPMTVSIFSRITAFSIVVVSIVVLQVLLTFSNRNQGLAAAFPSGTENLAWSIVPAVIMAMIATYFRALGTVYKTFAPYCLLRKGSNGARTLSRNYLSMTEVEVLFHALFDRQIGVSSITFATMLAAFLTIAVSGVFTVLPIPLTFNTTLSQKSWFIDTGSDDNGTVGNSGPISGLILMSNLSYPQWTYENLALASFVAGEDPDRVTSNGTDARFRGTVPAIRIALNCTLYEQKDIGGLEYIAALGGPGNKGIFANKLGKSEACTGNTSEARYLTGGGTTGGDFYWSGFLNNTNDGCPFLNYYWGYQGPTGEEWGTYNVTYIRGLACYETTEQLDVDATFIYPGLQIDTSAPPVSLENSSELFTTALTTLPYAAMPQPEASTIYGDAFWNAAIARFGLVDQDFGNPDLDEKIIEAIKYSQGVVRAQQYHVALRSEDGATANFSPARGIVTDTGRYRLVMNRVSTDVLCGLLAGILIFAGLSGWLMSTKHVLPKNPSSLGAMISLLADSNFFGQTALTSEQATRGKFALPILNASTFKMGWFTSKYGAEKVFTIHRVENEISHHQEKDDGSSSMSLRERSGPTNTMRKGFTALSP</sequence>
<feature type="transmembrane region" description="Helical" evidence="2">
    <location>
        <begin position="758"/>
        <end position="783"/>
    </location>
</feature>
<feature type="transmembrane region" description="Helical" evidence="2">
    <location>
        <begin position="528"/>
        <end position="547"/>
    </location>
</feature>
<keyword evidence="2" id="KW-0812">Transmembrane</keyword>
<organism evidence="3 4">
    <name type="scientific">Knufia fluminis</name>
    <dbReference type="NCBI Taxonomy" id="191047"/>
    <lineage>
        <taxon>Eukaryota</taxon>
        <taxon>Fungi</taxon>
        <taxon>Dikarya</taxon>
        <taxon>Ascomycota</taxon>
        <taxon>Pezizomycotina</taxon>
        <taxon>Eurotiomycetes</taxon>
        <taxon>Chaetothyriomycetidae</taxon>
        <taxon>Chaetothyriales</taxon>
        <taxon>Trichomeriaceae</taxon>
        <taxon>Knufia</taxon>
    </lineage>
</organism>